<dbReference type="Gene3D" id="3.30.70.100">
    <property type="match status" value="1"/>
</dbReference>
<dbReference type="InterPro" id="IPR009799">
    <property type="entry name" value="EthD_dom"/>
</dbReference>
<protein>
    <recommendedName>
        <fullName evidence="1">EthD domain-containing protein</fullName>
    </recommendedName>
</protein>
<reference evidence="2" key="1">
    <citation type="submission" date="2010-12" db="EMBL/GenBank/DDBJ databases">
        <title>Role of tetrahydrofuran monooxygenase in 1,4-dioxane degradation in Pseudonocardia sp. strain ENV478.</title>
        <authorList>
            <person name="Masuda H."/>
            <person name="McClay K."/>
            <person name="Steffan R.J."/>
            <person name="Zylstra G.J."/>
        </authorList>
    </citation>
    <scope>NUCLEOTIDE SEQUENCE</scope>
    <source>
        <strain evidence="2">ENV478</strain>
    </source>
</reference>
<dbReference type="SUPFAM" id="SSF54909">
    <property type="entry name" value="Dimeric alpha+beta barrel"/>
    <property type="match status" value="1"/>
</dbReference>
<sequence>MLHATSQWRLGGWIMFKIMFVVYEREGIDRDEALRYWREQHGPLASKVPGLRYYAQTHALSSADGGSAPYLGSAEMAFDSQGAFVEATASPEFDAVLKDVVNFADPDNVPTAVVQDYVFVD</sequence>
<dbReference type="EMBL" id="HQ699618">
    <property type="protein sequence ID" value="AEI99550.1"/>
    <property type="molecule type" value="Genomic_DNA"/>
</dbReference>
<evidence type="ECO:0000259" key="1">
    <source>
        <dbReference type="Pfam" id="PF07110"/>
    </source>
</evidence>
<evidence type="ECO:0000313" key="2">
    <source>
        <dbReference type="EMBL" id="AEI99550.1"/>
    </source>
</evidence>
<accession>F8SXV6</accession>
<organism evidence="2">
    <name type="scientific">Pseudonocardia sp. ENV478</name>
    <dbReference type="NCBI Taxonomy" id="377619"/>
    <lineage>
        <taxon>Bacteria</taxon>
        <taxon>Bacillati</taxon>
        <taxon>Actinomycetota</taxon>
        <taxon>Actinomycetes</taxon>
        <taxon>Pseudonocardiales</taxon>
        <taxon>Pseudonocardiaceae</taxon>
        <taxon>Pseudonocardia</taxon>
    </lineage>
</organism>
<name>F8SXV6_9PSEU</name>
<dbReference type="NCBIfam" id="TIGR02118">
    <property type="entry name" value="EthD family reductase"/>
    <property type="match status" value="1"/>
</dbReference>
<feature type="domain" description="EthD" evidence="1">
    <location>
        <begin position="25"/>
        <end position="107"/>
    </location>
</feature>
<dbReference type="InterPro" id="IPR011008">
    <property type="entry name" value="Dimeric_a/b-barrel"/>
</dbReference>
<dbReference type="Pfam" id="PF07110">
    <property type="entry name" value="EthD"/>
    <property type="match status" value="1"/>
</dbReference>
<dbReference type="GO" id="GO:0016491">
    <property type="term" value="F:oxidoreductase activity"/>
    <property type="evidence" value="ECO:0007669"/>
    <property type="project" value="InterPro"/>
</dbReference>
<dbReference type="AlphaFoldDB" id="F8SXV6"/>
<proteinExistence type="predicted"/>